<feature type="region of interest" description="Disordered" evidence="3">
    <location>
        <begin position="285"/>
        <end position="315"/>
    </location>
</feature>
<feature type="compositionally biased region" description="Low complexity" evidence="3">
    <location>
        <begin position="911"/>
        <end position="925"/>
    </location>
</feature>
<feature type="compositionally biased region" description="Low complexity" evidence="3">
    <location>
        <begin position="700"/>
        <end position="710"/>
    </location>
</feature>
<dbReference type="Pfam" id="PF00249">
    <property type="entry name" value="Myb_DNA-binding"/>
    <property type="match status" value="1"/>
</dbReference>
<gene>
    <name evidence="5" type="ORF">WJX75_005313</name>
</gene>
<feature type="compositionally biased region" description="Polar residues" evidence="3">
    <location>
        <begin position="1"/>
        <end position="15"/>
    </location>
</feature>
<keyword evidence="2" id="KW-0156">Chromatin regulator</keyword>
<dbReference type="InterPro" id="IPR044798">
    <property type="entry name" value="EAF1A/B"/>
</dbReference>
<feature type="compositionally biased region" description="Low complexity" evidence="3">
    <location>
        <begin position="844"/>
        <end position="904"/>
    </location>
</feature>
<dbReference type="EMBL" id="JALJOT010000011">
    <property type="protein sequence ID" value="KAK9905729.1"/>
    <property type="molecule type" value="Genomic_DNA"/>
</dbReference>
<sequence>MGQNRRPNSGSQQQIHRGPNGIIAPPADKAGMDMAALPGNGAVSLKLEAVKKMVQRKSDTPPPHDRQPSPADSKGEGVRGASEGWEGTPQETEAQRRKREEVLLANAAAVRAVRATLSLAYQRPHPEPAAAPTNGDYVLQEMRWLATDFGQERLWKRTAARAFAHAAAAAARKGGLKPTPLGDAMRAEAARASAQEDSVKSRKERMASNRNAGTSGAPNGVLHAPASLSDLMLTYKAGADLPELLERHIIELAEAEVIMRLQEEREWEEEVDAARRLAAELAEQKRQEKEAAEDAADGATTVDEEDQPLGLKNKRRKKGRLAPHILEDYVELDDVADVGTPLGRRLGGPSRRPTSSLRPSSGLSDRQLSDAEQRVRKRRRRDLDDEDYEEPIQPRRVSARKASQVAASMDRQRGGLMRQPDKRGAAAGQANKKTLNRMDSMGYGIGRRASGAAVGGQTIPWTSEEERLLCAIVHEFGSNWYLVADVLAASCSMQGIYRSPYNCRQKFRAITMSGQGDAESTEESALAAMQIDKMSARQLLHQSLPVPTDVLGAHQRALANVGQKARQNRQQDDIRARSAAMQRVDAHPSYQLVVAGVLATSGGAHHTPMELAEAAETAATNAAQAVQQVANIAPPPGAPMAPGLAGPPMAGAMSPAQAFPPAMPPMQPPPLGAGFAGPGQPPPSPGGAAAAGPAGPPPATGADQMQQQMPPGMPGMPPVLPPGSQQQPLQQLPAAAQPPNGAAPPMSVPMVGSPAQVASPGPMQQQPLATGVPGSPAGVPYGMPMAPGPGTPGGTPQQQPQQQQQQQQRGQISQAQLQQILRSNQLPDGRELTPPMRAVLIQRIQGQQQRQPQPRAGMPPGMQPPQAMQMQAAQNLVAQQQAAAARMQQTMQQGQQPMQQQPGQQPGGIPGQQLPPGMLPNGLPGMRPPGGYGLPVGAPLGGSAPPAMMAAGQPRPPAQGGLPPMAPGQMIAGGMAPPQMPGPNMGAMTNLLAQPAAAAKPPGTSG</sequence>
<feature type="region of interest" description="Disordered" evidence="3">
    <location>
        <begin position="341"/>
        <end position="429"/>
    </location>
</feature>
<dbReference type="InterPro" id="IPR001005">
    <property type="entry name" value="SANT/Myb"/>
</dbReference>
<feature type="compositionally biased region" description="Polar residues" evidence="3">
    <location>
        <begin position="208"/>
        <end position="217"/>
    </location>
</feature>
<evidence type="ECO:0000256" key="3">
    <source>
        <dbReference type="SAM" id="MobiDB-lite"/>
    </source>
</evidence>
<evidence type="ECO:0000256" key="1">
    <source>
        <dbReference type="ARBA" id="ARBA00008913"/>
    </source>
</evidence>
<dbReference type="SMART" id="SM00717">
    <property type="entry name" value="SANT"/>
    <property type="match status" value="1"/>
</dbReference>
<feature type="compositionally biased region" description="Low complexity" evidence="3">
    <location>
        <begin position="341"/>
        <end position="364"/>
    </location>
</feature>
<dbReference type="Proteomes" id="UP001491310">
    <property type="component" value="Unassembled WGS sequence"/>
</dbReference>
<dbReference type="PANTHER" id="PTHR46774">
    <property type="entry name" value="CHROMATIN MODIFICATION-RELATED PROTEIN EAF1 A-RELATED"/>
    <property type="match status" value="1"/>
</dbReference>
<accession>A0ABR2YHU1</accession>
<proteinExistence type="inferred from homology"/>
<dbReference type="InterPro" id="IPR009057">
    <property type="entry name" value="Homeodomain-like_sf"/>
</dbReference>
<feature type="region of interest" description="Disordered" evidence="3">
    <location>
        <begin position="170"/>
        <end position="221"/>
    </location>
</feature>
<feature type="region of interest" description="Disordered" evidence="3">
    <location>
        <begin position="633"/>
        <end position="815"/>
    </location>
</feature>
<name>A0ABR2YHU1_9CHLO</name>
<feature type="compositionally biased region" description="Pro residues" evidence="3">
    <location>
        <begin position="661"/>
        <end position="671"/>
    </location>
</feature>
<feature type="domain" description="Myb-like" evidence="4">
    <location>
        <begin position="460"/>
        <end position="511"/>
    </location>
</feature>
<reference evidence="5 6" key="1">
    <citation type="journal article" date="2024" name="Nat. Commun.">
        <title>Phylogenomics reveals the evolutionary origins of lichenization in chlorophyte algae.</title>
        <authorList>
            <person name="Puginier C."/>
            <person name="Libourel C."/>
            <person name="Otte J."/>
            <person name="Skaloud P."/>
            <person name="Haon M."/>
            <person name="Grisel S."/>
            <person name="Petersen M."/>
            <person name="Berrin J.G."/>
            <person name="Delaux P.M."/>
            <person name="Dal Grande F."/>
            <person name="Keller J."/>
        </authorList>
    </citation>
    <scope>NUCLEOTIDE SEQUENCE [LARGE SCALE GENOMIC DNA]</scope>
    <source>
        <strain evidence="5 6">SAG 216-7</strain>
    </source>
</reference>
<feature type="compositionally biased region" description="Low complexity" evidence="3">
    <location>
        <begin position="794"/>
        <end position="815"/>
    </location>
</feature>
<feature type="compositionally biased region" description="Low complexity" evidence="3">
    <location>
        <begin position="951"/>
        <end position="963"/>
    </location>
</feature>
<comment type="similarity">
    <text evidence="1">Belongs to the EAF1 family.</text>
</comment>
<dbReference type="PROSITE" id="PS50090">
    <property type="entry name" value="MYB_LIKE"/>
    <property type="match status" value="1"/>
</dbReference>
<feature type="compositionally biased region" description="Acidic residues" evidence="3">
    <location>
        <begin position="293"/>
        <end position="307"/>
    </location>
</feature>
<dbReference type="Gene3D" id="1.10.10.60">
    <property type="entry name" value="Homeodomain-like"/>
    <property type="match status" value="1"/>
</dbReference>
<feature type="compositionally biased region" description="Basic and acidic residues" evidence="3">
    <location>
        <begin position="48"/>
        <end position="77"/>
    </location>
</feature>
<evidence type="ECO:0000256" key="2">
    <source>
        <dbReference type="ARBA" id="ARBA00022853"/>
    </source>
</evidence>
<feature type="compositionally biased region" description="Basic and acidic residues" evidence="3">
    <location>
        <begin position="197"/>
        <end position="207"/>
    </location>
</feature>
<feature type="compositionally biased region" description="Low complexity" evidence="3">
    <location>
        <begin position="972"/>
        <end position="988"/>
    </location>
</feature>
<dbReference type="SUPFAM" id="SSF46689">
    <property type="entry name" value="Homeodomain-like"/>
    <property type="match status" value="1"/>
</dbReference>
<evidence type="ECO:0000259" key="4">
    <source>
        <dbReference type="PROSITE" id="PS50090"/>
    </source>
</evidence>
<evidence type="ECO:0000313" key="5">
    <source>
        <dbReference type="EMBL" id="KAK9905729.1"/>
    </source>
</evidence>
<protein>
    <recommendedName>
        <fullName evidence="4">Myb-like domain-containing protein</fullName>
    </recommendedName>
</protein>
<dbReference type="CDD" id="cd00167">
    <property type="entry name" value="SANT"/>
    <property type="match status" value="1"/>
</dbReference>
<feature type="region of interest" description="Disordered" evidence="3">
    <location>
        <begin position="844"/>
        <end position="929"/>
    </location>
</feature>
<feature type="compositionally biased region" description="Low complexity" evidence="3">
    <location>
        <begin position="722"/>
        <end position="745"/>
    </location>
</feature>
<organism evidence="5 6">
    <name type="scientific">Coccomyxa subellipsoidea</name>
    <dbReference type="NCBI Taxonomy" id="248742"/>
    <lineage>
        <taxon>Eukaryota</taxon>
        <taxon>Viridiplantae</taxon>
        <taxon>Chlorophyta</taxon>
        <taxon>core chlorophytes</taxon>
        <taxon>Trebouxiophyceae</taxon>
        <taxon>Trebouxiophyceae incertae sedis</taxon>
        <taxon>Coccomyxaceae</taxon>
        <taxon>Coccomyxa</taxon>
    </lineage>
</organism>
<feature type="region of interest" description="Disordered" evidence="3">
    <location>
        <begin position="951"/>
        <end position="988"/>
    </location>
</feature>
<evidence type="ECO:0000313" key="6">
    <source>
        <dbReference type="Proteomes" id="UP001491310"/>
    </source>
</evidence>
<feature type="region of interest" description="Disordered" evidence="3">
    <location>
        <begin position="1"/>
        <end position="99"/>
    </location>
</feature>
<feature type="compositionally biased region" description="Pro residues" evidence="3">
    <location>
        <begin position="711"/>
        <end position="721"/>
    </location>
</feature>
<feature type="compositionally biased region" description="Low complexity" evidence="3">
    <location>
        <begin position="640"/>
        <end position="660"/>
    </location>
</feature>
<dbReference type="Pfam" id="PF07529">
    <property type="entry name" value="HSA"/>
    <property type="match status" value="1"/>
</dbReference>
<dbReference type="InterPro" id="IPR014012">
    <property type="entry name" value="HSA_dom"/>
</dbReference>
<dbReference type="PANTHER" id="PTHR46774:SF3">
    <property type="entry name" value="CHROMATIN MODIFICATION-RELATED PROTEIN EAF1 A-RELATED"/>
    <property type="match status" value="1"/>
</dbReference>
<comment type="caution">
    <text evidence="5">The sequence shown here is derived from an EMBL/GenBank/DDBJ whole genome shotgun (WGS) entry which is preliminary data.</text>
</comment>
<keyword evidence="6" id="KW-1185">Reference proteome</keyword>